<dbReference type="InterPro" id="IPR000195">
    <property type="entry name" value="Rab-GAP-TBC_dom"/>
</dbReference>
<keyword evidence="5" id="KW-1185">Reference proteome</keyword>
<dbReference type="GO" id="GO:0005096">
    <property type="term" value="F:GTPase activator activity"/>
    <property type="evidence" value="ECO:0007669"/>
    <property type="project" value="UniProtKB-KW"/>
</dbReference>
<dbReference type="InterPro" id="IPR035969">
    <property type="entry name" value="Rab-GAP_TBC_sf"/>
</dbReference>
<dbReference type="PROSITE" id="PS50086">
    <property type="entry name" value="TBC_RABGAP"/>
    <property type="match status" value="1"/>
</dbReference>
<dbReference type="PANTHER" id="PTHR22957:SF547">
    <property type="entry name" value="TBC1 DOMAIN FAMILY MEMBER 16"/>
    <property type="match status" value="1"/>
</dbReference>
<feature type="non-terminal residue" evidence="4">
    <location>
        <position position="749"/>
    </location>
</feature>
<gene>
    <name evidence="4" type="ORF">PMAYCL1PPCAC_33213</name>
</gene>
<evidence type="ECO:0000256" key="2">
    <source>
        <dbReference type="SAM" id="MobiDB-lite"/>
    </source>
</evidence>
<keyword evidence="1" id="KW-0343">GTPase activation</keyword>
<dbReference type="Proteomes" id="UP001328107">
    <property type="component" value="Unassembled WGS sequence"/>
</dbReference>
<evidence type="ECO:0000259" key="3">
    <source>
        <dbReference type="PROSITE" id="PS50086"/>
    </source>
</evidence>
<organism evidence="4 5">
    <name type="scientific">Pristionchus mayeri</name>
    <dbReference type="NCBI Taxonomy" id="1317129"/>
    <lineage>
        <taxon>Eukaryota</taxon>
        <taxon>Metazoa</taxon>
        <taxon>Ecdysozoa</taxon>
        <taxon>Nematoda</taxon>
        <taxon>Chromadorea</taxon>
        <taxon>Rhabditida</taxon>
        <taxon>Rhabditina</taxon>
        <taxon>Diplogasteromorpha</taxon>
        <taxon>Diplogasteroidea</taxon>
        <taxon>Neodiplogasteridae</taxon>
        <taxon>Pristionchus</taxon>
    </lineage>
</organism>
<evidence type="ECO:0000313" key="4">
    <source>
        <dbReference type="EMBL" id="GMR63018.1"/>
    </source>
</evidence>
<protein>
    <recommendedName>
        <fullName evidence="3">Rab-GAP TBC domain-containing protein</fullName>
    </recommendedName>
</protein>
<sequence length="749" mass="84442">MSALGGFIKKAQDALSNLRGGSNFFDGKNGDVVYSKNNVCVHEVVKSEDSATGKDESIIHSPGYLTVHCQQDEDSGVTLILQWLPNSTLHKNPASIRSVSPRGQSDRSETLTNLNRQKQNGERKSEREEANNERAIVVGLTIAEVDVSDVDTPTDTPQRPKSIRPHPPKPSNGNGEALFVPSINVIPNTPVSARNSIDDEDEDDDVVVTVEKVEKGSTSSLSTSGADDSDREEIEESSCDDSEDPDEYQSIVLDRYRKECGSLLSSTPEKYASDAGMVLNENSQGVVGSVMAIARGRAPPATSGSLFSVNLGKMRSMRVFFSDPEHTCGQIVLASMDSRYKILHFHHGGLDKLSHLFEQWSAIKARSVNGSPSPQPDRHLIVWQPSVSKGELDPEDGLYDAVSHPLWKAYKNGEGAVDDSLTLRKAIYFASMDASLRREIWPFLLRVYPWESTMEEREAKKNDLFLEYQTVKRRRIKKSNTTMKAEWHDIENAITKDVVRTDRRNPFYEGEDNQNVITMKNILLNYAAAHPRINYIQGMSDLVAPLLSIIRDESETYWSFCGLMQTTLFASPSSIHENLMEVNLEYLRELLKLLVPDFFSHLVSLKGDALQLIFVHRWILLCFKREFPEHDALHIWEACWSRYRTSHFHLFICVAIIAVYGKDIITQKLPHDEMLLYFASLANHMDAKIVLKKARGLLYSVCRMERLPCTLAGLVDSDDASEQWHSHREMVQYECTQMHGDEPCPFETK</sequence>
<feature type="compositionally biased region" description="Polar residues" evidence="2">
    <location>
        <begin position="91"/>
        <end position="103"/>
    </location>
</feature>
<feature type="region of interest" description="Disordered" evidence="2">
    <location>
        <begin position="211"/>
        <end position="246"/>
    </location>
</feature>
<dbReference type="Gene3D" id="1.10.8.270">
    <property type="entry name" value="putative rabgap domain of human tbc1 domain family member 14 like domains"/>
    <property type="match status" value="1"/>
</dbReference>
<dbReference type="SMART" id="SM00164">
    <property type="entry name" value="TBC"/>
    <property type="match status" value="1"/>
</dbReference>
<evidence type="ECO:0000313" key="5">
    <source>
        <dbReference type="Proteomes" id="UP001328107"/>
    </source>
</evidence>
<feature type="region of interest" description="Disordered" evidence="2">
    <location>
        <begin position="91"/>
        <end position="135"/>
    </location>
</feature>
<dbReference type="GO" id="GO:0005769">
    <property type="term" value="C:early endosome"/>
    <property type="evidence" value="ECO:0007669"/>
    <property type="project" value="TreeGrafter"/>
</dbReference>
<dbReference type="EMBL" id="BTRK01000006">
    <property type="protein sequence ID" value="GMR63018.1"/>
    <property type="molecule type" value="Genomic_DNA"/>
</dbReference>
<dbReference type="PANTHER" id="PTHR22957">
    <property type="entry name" value="TBC1 DOMAIN FAMILY MEMBER GTPASE-ACTIVATING PROTEIN"/>
    <property type="match status" value="1"/>
</dbReference>
<dbReference type="Pfam" id="PF00566">
    <property type="entry name" value="RabGAP-TBC"/>
    <property type="match status" value="1"/>
</dbReference>
<evidence type="ECO:0000256" key="1">
    <source>
        <dbReference type="ARBA" id="ARBA00022468"/>
    </source>
</evidence>
<dbReference type="Gene3D" id="2.30.29.230">
    <property type="match status" value="1"/>
</dbReference>
<proteinExistence type="predicted"/>
<reference evidence="5" key="1">
    <citation type="submission" date="2022-10" db="EMBL/GenBank/DDBJ databases">
        <title>Genome assembly of Pristionchus species.</title>
        <authorList>
            <person name="Yoshida K."/>
            <person name="Sommer R.J."/>
        </authorList>
    </citation>
    <scope>NUCLEOTIDE SEQUENCE [LARGE SCALE GENOMIC DNA]</scope>
    <source>
        <strain evidence="5">RS5460</strain>
    </source>
</reference>
<name>A0AAN5DG56_9BILA</name>
<feature type="compositionally biased region" description="Acidic residues" evidence="2">
    <location>
        <begin position="227"/>
        <end position="246"/>
    </location>
</feature>
<feature type="compositionally biased region" description="Polar residues" evidence="2">
    <location>
        <begin position="216"/>
        <end position="226"/>
    </location>
</feature>
<dbReference type="Gene3D" id="1.10.472.80">
    <property type="entry name" value="Ypt/Rab-GAP domain of gyp1p, domain 3"/>
    <property type="match status" value="1"/>
</dbReference>
<feature type="domain" description="Rab-GAP TBC" evidence="3">
    <location>
        <begin position="431"/>
        <end position="643"/>
    </location>
</feature>
<feature type="region of interest" description="Disordered" evidence="2">
    <location>
        <begin position="147"/>
        <end position="178"/>
    </location>
</feature>
<comment type="caution">
    <text evidence="4">The sequence shown here is derived from an EMBL/GenBank/DDBJ whole genome shotgun (WGS) entry which is preliminary data.</text>
</comment>
<dbReference type="AlphaFoldDB" id="A0AAN5DG56"/>
<dbReference type="FunFam" id="1.10.472.80:FF:000020">
    <property type="entry name" value="TBC1 domain family, member 16"/>
    <property type="match status" value="1"/>
</dbReference>
<dbReference type="SUPFAM" id="SSF47923">
    <property type="entry name" value="Ypt/Rab-GAP domain of gyp1p"/>
    <property type="match status" value="2"/>
</dbReference>
<dbReference type="FunFam" id="1.10.8.270:FF:000046">
    <property type="entry name" value="TBC1 domain family member 25"/>
    <property type="match status" value="1"/>
</dbReference>
<accession>A0AAN5DG56</accession>
<feature type="compositionally biased region" description="Basic and acidic residues" evidence="2">
    <location>
        <begin position="119"/>
        <end position="132"/>
    </location>
</feature>